<dbReference type="AlphaFoldDB" id="A0A0C3NLL9"/>
<protein>
    <submittedName>
        <fullName evidence="1">Uncharacterized protein</fullName>
    </submittedName>
</protein>
<keyword evidence="2" id="KW-1185">Reference proteome</keyword>
<accession>A0A0C3NLL9</accession>
<dbReference type="InParanoid" id="A0A0C3NLL9"/>
<name>A0A0C3NLL9_PISTI</name>
<reference evidence="1 2" key="1">
    <citation type="submission" date="2014-04" db="EMBL/GenBank/DDBJ databases">
        <authorList>
            <consortium name="DOE Joint Genome Institute"/>
            <person name="Kuo A."/>
            <person name="Kohler A."/>
            <person name="Costa M.D."/>
            <person name="Nagy L.G."/>
            <person name="Floudas D."/>
            <person name="Copeland A."/>
            <person name="Barry K.W."/>
            <person name="Cichocki N."/>
            <person name="Veneault-Fourrey C."/>
            <person name="LaButti K."/>
            <person name="Lindquist E.A."/>
            <person name="Lipzen A."/>
            <person name="Lundell T."/>
            <person name="Morin E."/>
            <person name="Murat C."/>
            <person name="Sun H."/>
            <person name="Tunlid A."/>
            <person name="Henrissat B."/>
            <person name="Grigoriev I.V."/>
            <person name="Hibbett D.S."/>
            <person name="Martin F."/>
            <person name="Nordberg H.P."/>
            <person name="Cantor M.N."/>
            <person name="Hua S.X."/>
        </authorList>
    </citation>
    <scope>NUCLEOTIDE SEQUENCE [LARGE SCALE GENOMIC DNA]</scope>
    <source>
        <strain evidence="1 2">Marx 270</strain>
    </source>
</reference>
<evidence type="ECO:0000313" key="1">
    <source>
        <dbReference type="EMBL" id="KIN96530.1"/>
    </source>
</evidence>
<dbReference type="Proteomes" id="UP000054217">
    <property type="component" value="Unassembled WGS sequence"/>
</dbReference>
<reference evidence="2" key="2">
    <citation type="submission" date="2015-01" db="EMBL/GenBank/DDBJ databases">
        <title>Evolutionary Origins and Diversification of the Mycorrhizal Mutualists.</title>
        <authorList>
            <consortium name="DOE Joint Genome Institute"/>
            <consortium name="Mycorrhizal Genomics Consortium"/>
            <person name="Kohler A."/>
            <person name="Kuo A."/>
            <person name="Nagy L.G."/>
            <person name="Floudas D."/>
            <person name="Copeland A."/>
            <person name="Barry K.W."/>
            <person name="Cichocki N."/>
            <person name="Veneault-Fourrey C."/>
            <person name="LaButti K."/>
            <person name="Lindquist E.A."/>
            <person name="Lipzen A."/>
            <person name="Lundell T."/>
            <person name="Morin E."/>
            <person name="Murat C."/>
            <person name="Riley R."/>
            <person name="Ohm R."/>
            <person name="Sun H."/>
            <person name="Tunlid A."/>
            <person name="Henrissat B."/>
            <person name="Grigoriev I.V."/>
            <person name="Hibbett D.S."/>
            <person name="Martin F."/>
        </authorList>
    </citation>
    <scope>NUCLEOTIDE SEQUENCE [LARGE SCALE GENOMIC DNA]</scope>
    <source>
        <strain evidence="2">Marx 270</strain>
    </source>
</reference>
<organism evidence="1 2">
    <name type="scientific">Pisolithus tinctorius Marx 270</name>
    <dbReference type="NCBI Taxonomy" id="870435"/>
    <lineage>
        <taxon>Eukaryota</taxon>
        <taxon>Fungi</taxon>
        <taxon>Dikarya</taxon>
        <taxon>Basidiomycota</taxon>
        <taxon>Agaricomycotina</taxon>
        <taxon>Agaricomycetes</taxon>
        <taxon>Agaricomycetidae</taxon>
        <taxon>Boletales</taxon>
        <taxon>Sclerodermatineae</taxon>
        <taxon>Pisolithaceae</taxon>
        <taxon>Pisolithus</taxon>
    </lineage>
</organism>
<dbReference type="HOGENOM" id="CLU_3051314_0_0_1"/>
<dbReference type="EMBL" id="KN832044">
    <property type="protein sequence ID" value="KIN96530.1"/>
    <property type="molecule type" value="Genomic_DNA"/>
</dbReference>
<gene>
    <name evidence="1" type="ORF">M404DRAFT_1006708</name>
</gene>
<sequence length="54" mass="5981">MGIGTAWNEEATCFGEIVMGDVHIQAGYLSLRSSCLYDPVGFIQRPARYLLSSR</sequence>
<evidence type="ECO:0000313" key="2">
    <source>
        <dbReference type="Proteomes" id="UP000054217"/>
    </source>
</evidence>
<proteinExistence type="predicted"/>